<keyword evidence="3 8" id="KW-0812">Transmembrane</keyword>
<evidence type="ECO:0000256" key="7">
    <source>
        <dbReference type="SAM" id="MobiDB-lite"/>
    </source>
</evidence>
<proteinExistence type="inferred from homology"/>
<feature type="domain" description="TM7S3/TM198-like" evidence="9">
    <location>
        <begin position="85"/>
        <end position="278"/>
    </location>
</feature>
<evidence type="ECO:0000313" key="11">
    <source>
        <dbReference type="Proteomes" id="UP000703661"/>
    </source>
</evidence>
<feature type="transmembrane region" description="Helical" evidence="8">
    <location>
        <begin position="109"/>
        <end position="128"/>
    </location>
</feature>
<evidence type="ECO:0000256" key="2">
    <source>
        <dbReference type="ARBA" id="ARBA00006244"/>
    </source>
</evidence>
<dbReference type="Proteomes" id="UP000703661">
    <property type="component" value="Unassembled WGS sequence"/>
</dbReference>
<dbReference type="EMBL" id="JAAAID010001115">
    <property type="protein sequence ID" value="KAG0011619.1"/>
    <property type="molecule type" value="Genomic_DNA"/>
</dbReference>
<keyword evidence="5 8" id="KW-0472">Membrane</keyword>
<dbReference type="PANTHER" id="PTHR31247:SF5">
    <property type="entry name" value="DUF4203 DOMAIN-CONTAINING PROTEIN"/>
    <property type="match status" value="1"/>
</dbReference>
<dbReference type="Pfam" id="PF13886">
    <property type="entry name" value="TM7S3_TM198"/>
    <property type="match status" value="1"/>
</dbReference>
<gene>
    <name evidence="10" type="ORF">BGZ80_000555</name>
</gene>
<keyword evidence="4 8" id="KW-1133">Transmembrane helix</keyword>
<evidence type="ECO:0000256" key="1">
    <source>
        <dbReference type="ARBA" id="ARBA00004141"/>
    </source>
</evidence>
<dbReference type="InterPro" id="IPR025256">
    <property type="entry name" value="TM7S3/TM198-like_dom"/>
</dbReference>
<feature type="compositionally biased region" description="Low complexity" evidence="7">
    <location>
        <begin position="421"/>
        <end position="432"/>
    </location>
</feature>
<evidence type="ECO:0000256" key="3">
    <source>
        <dbReference type="ARBA" id="ARBA00022692"/>
    </source>
</evidence>
<evidence type="ECO:0000313" key="10">
    <source>
        <dbReference type="EMBL" id="KAG0011619.1"/>
    </source>
</evidence>
<feature type="transmembrane region" description="Helical" evidence="8">
    <location>
        <begin position="166"/>
        <end position="183"/>
    </location>
</feature>
<protein>
    <recommendedName>
        <fullName evidence="6">Transmembrane protein 198</fullName>
    </recommendedName>
</protein>
<dbReference type="OrthoDB" id="102260at2759"/>
<comment type="similarity">
    <text evidence="2">Belongs to the TMEM198 family.</text>
</comment>
<dbReference type="InterPro" id="IPR040236">
    <property type="entry name" value="TMEM198"/>
</dbReference>
<reference evidence="10" key="1">
    <citation type="journal article" date="2020" name="Fungal Divers.">
        <title>Resolving the Mortierellaceae phylogeny through synthesis of multi-gene phylogenetics and phylogenomics.</title>
        <authorList>
            <person name="Vandepol N."/>
            <person name="Liber J."/>
            <person name="Desiro A."/>
            <person name="Na H."/>
            <person name="Kennedy M."/>
            <person name="Barry K."/>
            <person name="Grigoriev I.V."/>
            <person name="Miller A.N."/>
            <person name="O'Donnell K."/>
            <person name="Stajich J.E."/>
            <person name="Bonito G."/>
        </authorList>
    </citation>
    <scope>NUCLEOTIDE SEQUENCE</scope>
    <source>
        <strain evidence="10">NRRL 2769</strain>
    </source>
</reference>
<sequence length="473" mass="51551">MGYFRSGTTTATITTGEKSKTLSTTSPHSQPYSSSRSRSMVVADAYPGLYRSAVSNDTADNNYDEPLILDVGQRTVISSQDKALGTIMMFFGALLVFFGYRLIRVTLLIMGFLTWAVIAVIIMAIVHWDMVSIFFHPAQYYFWMWFLAGLAGALIAFRFWDLGVMFIGGFGGFSLAMGIIAACNTSLSALGRYLVLVILIIFGAVISTYCERVSVIFGTSFSGAFLLMYGLDEFLQQGYREMFAIFGFTGRMLSYHPNKAVYTMIEASLGLACLGIIFELVFHKKPLWMDQKALFSVCGQPFGERPDMLMGQKVTHKIFYSSSSKPEYKTTDEAAYGGGYNNNYNYNYNNDNLGATRGVVGFNSVDQNRHLPSVPEAESNSLSSFATIQGRQGSGKGSGVSGAENISDVETITPGNSGALSKSSSTRTTQTTHTHEEQAGAGAGSVAAVSIQMPVEEENMSRDGNSFENVVIV</sequence>
<dbReference type="AlphaFoldDB" id="A0A9P6MS97"/>
<evidence type="ECO:0000256" key="4">
    <source>
        <dbReference type="ARBA" id="ARBA00022989"/>
    </source>
</evidence>
<evidence type="ECO:0000259" key="9">
    <source>
        <dbReference type="Pfam" id="PF13886"/>
    </source>
</evidence>
<evidence type="ECO:0000256" key="5">
    <source>
        <dbReference type="ARBA" id="ARBA00023136"/>
    </source>
</evidence>
<feature type="transmembrane region" description="Helical" evidence="8">
    <location>
        <begin position="190"/>
        <end position="209"/>
    </location>
</feature>
<feature type="compositionally biased region" description="Polar residues" evidence="7">
    <location>
        <begin position="408"/>
        <end position="420"/>
    </location>
</feature>
<feature type="region of interest" description="Disordered" evidence="7">
    <location>
        <begin position="15"/>
        <end position="39"/>
    </location>
</feature>
<dbReference type="GO" id="GO:0005886">
    <property type="term" value="C:plasma membrane"/>
    <property type="evidence" value="ECO:0007669"/>
    <property type="project" value="TreeGrafter"/>
</dbReference>
<feature type="transmembrane region" description="Helical" evidence="8">
    <location>
        <begin position="215"/>
        <end position="231"/>
    </location>
</feature>
<feature type="transmembrane region" description="Helical" evidence="8">
    <location>
        <begin position="261"/>
        <end position="282"/>
    </location>
</feature>
<feature type="region of interest" description="Disordered" evidence="7">
    <location>
        <begin position="388"/>
        <end position="445"/>
    </location>
</feature>
<comment type="subcellular location">
    <subcellularLocation>
        <location evidence="1">Membrane</location>
        <topology evidence="1">Multi-pass membrane protein</topology>
    </subcellularLocation>
</comment>
<feature type="transmembrane region" description="Helical" evidence="8">
    <location>
        <begin position="140"/>
        <end position="160"/>
    </location>
</feature>
<comment type="caution">
    <text evidence="10">The sequence shown here is derived from an EMBL/GenBank/DDBJ whole genome shotgun (WGS) entry which is preliminary data.</text>
</comment>
<name>A0A9P6MS97_9FUNG</name>
<feature type="compositionally biased region" description="Low complexity" evidence="7">
    <location>
        <begin position="23"/>
        <end position="39"/>
    </location>
</feature>
<organism evidence="10 11">
    <name type="scientific">Entomortierella chlamydospora</name>
    <dbReference type="NCBI Taxonomy" id="101097"/>
    <lineage>
        <taxon>Eukaryota</taxon>
        <taxon>Fungi</taxon>
        <taxon>Fungi incertae sedis</taxon>
        <taxon>Mucoromycota</taxon>
        <taxon>Mortierellomycotina</taxon>
        <taxon>Mortierellomycetes</taxon>
        <taxon>Mortierellales</taxon>
        <taxon>Mortierellaceae</taxon>
        <taxon>Entomortierella</taxon>
    </lineage>
</organism>
<feature type="transmembrane region" description="Helical" evidence="8">
    <location>
        <begin position="83"/>
        <end position="103"/>
    </location>
</feature>
<evidence type="ECO:0000256" key="8">
    <source>
        <dbReference type="SAM" id="Phobius"/>
    </source>
</evidence>
<accession>A0A9P6MS97</accession>
<evidence type="ECO:0000256" key="6">
    <source>
        <dbReference type="ARBA" id="ARBA00049737"/>
    </source>
</evidence>
<keyword evidence="11" id="KW-1185">Reference proteome</keyword>
<dbReference type="PANTHER" id="PTHR31247">
    <property type="entry name" value="TRANSMEMBRANE PROTEIN 198 FAMILY MEMBER"/>
    <property type="match status" value="1"/>
</dbReference>